<name>A0A7I7ZZE8_9MYCO</name>
<evidence type="ECO:0000259" key="2">
    <source>
        <dbReference type="Pfam" id="PF13478"/>
    </source>
</evidence>
<dbReference type="Proteomes" id="UP000309984">
    <property type="component" value="Unassembled WGS sequence"/>
</dbReference>
<dbReference type="AlphaFoldDB" id="A0A7I7ZZE8"/>
<keyword evidence="4" id="KW-1185">Reference proteome</keyword>
<evidence type="ECO:0000313" key="3">
    <source>
        <dbReference type="EMBL" id="TLH64192.1"/>
    </source>
</evidence>
<dbReference type="EMBL" id="POTM01000049">
    <property type="protein sequence ID" value="TLH64192.1"/>
    <property type="molecule type" value="Genomic_DNA"/>
</dbReference>
<evidence type="ECO:0000259" key="1">
    <source>
        <dbReference type="Pfam" id="PF02625"/>
    </source>
</evidence>
<proteinExistence type="predicted"/>
<protein>
    <submittedName>
        <fullName evidence="3">Uncharacterized protein</fullName>
    </submittedName>
</protein>
<organism evidence="3 4">
    <name type="scientific">Mycolicibacterium phocaicum</name>
    <dbReference type="NCBI Taxonomy" id="319706"/>
    <lineage>
        <taxon>Bacteria</taxon>
        <taxon>Bacillati</taxon>
        <taxon>Actinomycetota</taxon>
        <taxon>Actinomycetes</taxon>
        <taxon>Mycobacteriales</taxon>
        <taxon>Mycobacteriaceae</taxon>
        <taxon>Mycolicibacterium</taxon>
    </lineage>
</organism>
<evidence type="ECO:0000313" key="4">
    <source>
        <dbReference type="Proteomes" id="UP000309984"/>
    </source>
</evidence>
<dbReference type="InterPro" id="IPR003777">
    <property type="entry name" value="XdhC_CoxI"/>
</dbReference>
<feature type="domain" description="XdhC- CoxI" evidence="1">
    <location>
        <begin position="17"/>
        <end position="76"/>
    </location>
</feature>
<dbReference type="PANTHER" id="PTHR30388">
    <property type="entry name" value="ALDEHYDE OXIDOREDUCTASE MOLYBDENUM COFACTOR ASSEMBLY PROTEIN"/>
    <property type="match status" value="1"/>
</dbReference>
<feature type="domain" description="XdhC Rossmann" evidence="2">
    <location>
        <begin position="166"/>
        <end position="319"/>
    </location>
</feature>
<dbReference type="PANTHER" id="PTHR30388:SF4">
    <property type="entry name" value="MOLYBDENUM COFACTOR INSERTION CHAPERONE PAOD"/>
    <property type="match status" value="1"/>
</dbReference>
<dbReference type="RefSeq" id="WP_138250226.1">
    <property type="nucleotide sequence ID" value="NZ_AP022616.1"/>
</dbReference>
<comment type="caution">
    <text evidence="3">The sequence shown here is derived from an EMBL/GenBank/DDBJ whole genome shotgun (WGS) entry which is preliminary data.</text>
</comment>
<reference evidence="3 4" key="1">
    <citation type="submission" date="2018-01" db="EMBL/GenBank/DDBJ databases">
        <title>Comparative genomics of Mycobacterium mucogenicum and Mycobacterium neoaurum clade members emphasizing tRNA and non-coding RNA.</title>
        <authorList>
            <person name="Behra P.R.K."/>
            <person name="Pettersson B.M.F."/>
            <person name="Das S."/>
            <person name="Dasgupta S."/>
            <person name="Kirsebom L.A."/>
        </authorList>
    </citation>
    <scope>NUCLEOTIDE SEQUENCE [LARGE SCALE GENOMIC DNA]</scope>
    <source>
        <strain evidence="3 4">DSM 45104</strain>
    </source>
</reference>
<gene>
    <name evidence="3" type="ORF">C1S79_20280</name>
</gene>
<accession>A0A7I7ZZE8</accession>
<dbReference type="InterPro" id="IPR027051">
    <property type="entry name" value="XdhC_Rossmann_dom"/>
</dbReference>
<dbReference type="InterPro" id="IPR052698">
    <property type="entry name" value="MoCofactor_Util/Proc"/>
</dbReference>
<dbReference type="Pfam" id="PF02625">
    <property type="entry name" value="XdhC_CoxI"/>
    <property type="match status" value="1"/>
</dbReference>
<dbReference type="Gene3D" id="3.40.50.720">
    <property type="entry name" value="NAD(P)-binding Rossmann-like Domain"/>
    <property type="match status" value="1"/>
</dbReference>
<sequence length="339" mass="36501">MKNKPVLQWIARRYELGEAVLAVTVLDTYDRSPYPPGSMMAFDRSAAMAGSVSSGCVEADLFARARRVFLDYAGRVEEIGCRTVEYDADRLSGDPFAPRGPCGGTVRVAMHPVTPQHFPELPALLSALHAGQSAATFLNLQTGHTSLVQAGDAPVFCTRYESAPRMVIFGISDIAVELAALATRMGFAVVVCDPRSAFLHPERFSDPVELVADRPDRYLRHEREAGRIDAKTAIVDLTHDERFAVPLLLEALDSRRWNGDAQPSFVGALGSSARSANTRRELLARGLLAHDLHRLQAPIGLDLGGRAGPHIALSILAQVVASAEGGSGLPKSERACHSA</sequence>
<dbReference type="Pfam" id="PF13478">
    <property type="entry name" value="XdhC_C"/>
    <property type="match status" value="1"/>
</dbReference>